<dbReference type="Pfam" id="PF13620">
    <property type="entry name" value="CarboxypepD_reg"/>
    <property type="match status" value="1"/>
</dbReference>
<keyword evidence="4" id="KW-0812">Transmembrane</keyword>
<feature type="chain" id="PRO_5030849255" description="TonB-dependent transporter Oar-like beta-barrel domain-containing protein" evidence="7">
    <location>
        <begin position="31"/>
        <end position="1149"/>
    </location>
</feature>
<evidence type="ECO:0000256" key="1">
    <source>
        <dbReference type="ARBA" id="ARBA00004571"/>
    </source>
</evidence>
<dbReference type="AlphaFoldDB" id="A0A7W7ZJA6"/>
<reference evidence="9 10" key="1">
    <citation type="submission" date="2020-08" db="EMBL/GenBank/DDBJ databases">
        <title>Genomic Encyclopedia of Type Strains, Phase IV (KMG-V): Genome sequencing to study the core and pangenomes of soil and plant-associated prokaryotes.</title>
        <authorList>
            <person name="Whitman W."/>
        </authorList>
    </citation>
    <scope>NUCLEOTIDE SEQUENCE [LARGE SCALE GENOMIC DNA]</scope>
    <source>
        <strain evidence="9 10">M8UP14</strain>
    </source>
</reference>
<keyword evidence="2" id="KW-0813">Transport</keyword>
<proteinExistence type="predicted"/>
<dbReference type="InterPro" id="IPR010917">
    <property type="entry name" value="TonB_rcpt_CS"/>
</dbReference>
<dbReference type="Gene3D" id="2.60.40.1120">
    <property type="entry name" value="Carboxypeptidase-like, regulatory domain"/>
    <property type="match status" value="1"/>
</dbReference>
<feature type="domain" description="TonB-dependent transporter Oar-like beta-barrel" evidence="8">
    <location>
        <begin position="256"/>
        <end position="1142"/>
    </location>
</feature>
<evidence type="ECO:0000256" key="4">
    <source>
        <dbReference type="ARBA" id="ARBA00022692"/>
    </source>
</evidence>
<dbReference type="RefSeq" id="WP_246410290.1">
    <property type="nucleotide sequence ID" value="NZ_JACHIP010000024.1"/>
</dbReference>
<accession>A0A7W7ZJA6</accession>
<dbReference type="PANTHER" id="PTHR30069">
    <property type="entry name" value="TONB-DEPENDENT OUTER MEMBRANE RECEPTOR"/>
    <property type="match status" value="1"/>
</dbReference>
<dbReference type="GO" id="GO:0044718">
    <property type="term" value="P:siderophore transmembrane transport"/>
    <property type="evidence" value="ECO:0007669"/>
    <property type="project" value="TreeGrafter"/>
</dbReference>
<dbReference type="PANTHER" id="PTHR30069:SF46">
    <property type="entry name" value="OAR PROTEIN"/>
    <property type="match status" value="1"/>
</dbReference>
<evidence type="ECO:0000256" key="3">
    <source>
        <dbReference type="ARBA" id="ARBA00022452"/>
    </source>
</evidence>
<dbReference type="InterPro" id="IPR057601">
    <property type="entry name" value="Oar-like_b-barrel"/>
</dbReference>
<sequence>MMTTNKSRNSTFLYLLLAIMLSLGTCLVNAQTVTGSVTGEVTDNTGAVIPKASVVVIDTDTGVQSPTSTNDAGVYTVRFLPIGHYSVTVSAPGFAVQTVPAFTLEINQTVKLNTMLGANSQVAIEVDSTAATILNTTDASLGVTLSTNEIANIPLEGRNFSSATLFQPGAVNTDPTGLTGNNAIERETTNNGTVSINGNRNQANNYLLDGIDLNEGQNNLIGYNPAPDAIGEIKVISANAPASYGNVNGGAVVSLLKSGTNKFHGSAYGYLQNQNLDANSWNNKNSPTITPRNPFTQTIFGGTFGGPVRIPHLFDGHDKLFFFGDYEGARNHSGGSGKASVYTAAMRAGDFSAFPTQLYDTQNGFTPYLNNQLPIVNPVAIYLFAHPELYPLPNVAAADNLTHNNYSGPTKTSVVNNQFDVKISYNPRSADRISGFYAQSRAHDITVPVLLLSFPGQGNYPSTLGGGTWVHTFSTSIVNEARLGFTRVNWGQGVPTDPLGAFGLKGDSIVGIPFGIQHYVGFASQELGNNPGQISAFGTRAAPQVFVDNTFTYGDNLTIQRGKHLLSMGVTALRYQQQYTQSQNAGANGVFNYSGVFTSNPAVGAQGYGPADFVLNNVNQAQLQVGGEFGNRQWRTAGFFQDDWKLTPSLTVNLGLRYEYDQPIYEVNNRNGNVLPGGIVEYAGSVPVGAPAGSLVCPNRACYKPNYKQFMPRLGFAYQATPRFVVRGGYGATSFFEGDDANQRLTFQNPFVSYSSKQSLAPSATSGGQAYTVQEGFSSNPTDVNASGAGYGQWPQNIQPAYIQEFNLTTEYAINSKTSLQVGYVGETGQHIEDYGNANQLTTAQAAIIGGLASGAPIPAAAVAPYANLVGQGGTLLITESRAMMNYNALQLTLRQRESHGLEYTFNYTYARAMTNSSGNFGTPGVTGSSGAFQDYYNSRADYGPAGQDVRNNASAIVVYALPYGRGRQFGSHANRLLDETLGGWSISSTLVAFTGVPVTLGDNGNSNTNNAYGGQRPNQYRHMKIVGRSVNNWWGKDPSATPCTAVSAQNVAIDNGTCAYGQTAAYTFGTGAIGTERAPGFYQVDSSIFKDFHITEGQKFSFRADAFNLLNVADYGNPDANINDSSFGLISTVRNQERRLQLALTYAF</sequence>
<keyword evidence="6" id="KW-0998">Cell outer membrane</keyword>
<evidence type="ECO:0000256" key="7">
    <source>
        <dbReference type="SAM" id="SignalP"/>
    </source>
</evidence>
<dbReference type="InterPro" id="IPR039426">
    <property type="entry name" value="TonB-dep_rcpt-like"/>
</dbReference>
<protein>
    <recommendedName>
        <fullName evidence="8">TonB-dependent transporter Oar-like beta-barrel domain-containing protein</fullName>
    </recommendedName>
</protein>
<keyword evidence="10" id="KW-1185">Reference proteome</keyword>
<evidence type="ECO:0000256" key="2">
    <source>
        <dbReference type="ARBA" id="ARBA00022448"/>
    </source>
</evidence>
<organism evidence="9 10">
    <name type="scientific">Granulicella aggregans</name>
    <dbReference type="NCBI Taxonomy" id="474949"/>
    <lineage>
        <taxon>Bacteria</taxon>
        <taxon>Pseudomonadati</taxon>
        <taxon>Acidobacteriota</taxon>
        <taxon>Terriglobia</taxon>
        <taxon>Terriglobales</taxon>
        <taxon>Acidobacteriaceae</taxon>
        <taxon>Granulicella</taxon>
    </lineage>
</organism>
<keyword evidence="5" id="KW-0472">Membrane</keyword>
<gene>
    <name evidence="9" type="ORF">HDF16_005702</name>
</gene>
<comment type="subcellular location">
    <subcellularLocation>
        <location evidence="1">Cell outer membrane</location>
        <topology evidence="1">Multi-pass membrane protein</topology>
    </subcellularLocation>
</comment>
<dbReference type="Proteomes" id="UP000540989">
    <property type="component" value="Unassembled WGS sequence"/>
</dbReference>
<keyword evidence="7" id="KW-0732">Signal</keyword>
<feature type="signal peptide" evidence="7">
    <location>
        <begin position="1"/>
        <end position="30"/>
    </location>
</feature>
<evidence type="ECO:0000256" key="6">
    <source>
        <dbReference type="ARBA" id="ARBA00023237"/>
    </source>
</evidence>
<dbReference type="GO" id="GO:0015344">
    <property type="term" value="F:siderophore uptake transmembrane transporter activity"/>
    <property type="evidence" value="ECO:0007669"/>
    <property type="project" value="TreeGrafter"/>
</dbReference>
<dbReference type="PROSITE" id="PS01156">
    <property type="entry name" value="TONB_DEPENDENT_REC_2"/>
    <property type="match status" value="1"/>
</dbReference>
<dbReference type="GO" id="GO:0009279">
    <property type="term" value="C:cell outer membrane"/>
    <property type="evidence" value="ECO:0007669"/>
    <property type="project" value="UniProtKB-SubCell"/>
</dbReference>
<evidence type="ECO:0000256" key="5">
    <source>
        <dbReference type="ARBA" id="ARBA00023136"/>
    </source>
</evidence>
<dbReference type="InterPro" id="IPR008969">
    <property type="entry name" value="CarboxyPept-like_regulatory"/>
</dbReference>
<evidence type="ECO:0000259" key="8">
    <source>
        <dbReference type="Pfam" id="PF25183"/>
    </source>
</evidence>
<keyword evidence="3" id="KW-1134">Transmembrane beta strand</keyword>
<dbReference type="EMBL" id="JACHIP010000024">
    <property type="protein sequence ID" value="MBB5060966.1"/>
    <property type="molecule type" value="Genomic_DNA"/>
</dbReference>
<dbReference type="Gene3D" id="2.40.170.20">
    <property type="entry name" value="TonB-dependent receptor, beta-barrel domain"/>
    <property type="match status" value="1"/>
</dbReference>
<dbReference type="Pfam" id="PF25183">
    <property type="entry name" value="OMP_b-brl_4"/>
    <property type="match status" value="1"/>
</dbReference>
<evidence type="ECO:0000313" key="9">
    <source>
        <dbReference type="EMBL" id="MBB5060966.1"/>
    </source>
</evidence>
<comment type="caution">
    <text evidence="9">The sequence shown here is derived from an EMBL/GenBank/DDBJ whole genome shotgun (WGS) entry which is preliminary data.</text>
</comment>
<evidence type="ECO:0000313" key="10">
    <source>
        <dbReference type="Proteomes" id="UP000540989"/>
    </source>
</evidence>
<name>A0A7W7ZJA6_9BACT</name>
<dbReference type="InterPro" id="IPR036942">
    <property type="entry name" value="Beta-barrel_TonB_sf"/>
</dbReference>
<dbReference type="SUPFAM" id="SSF49464">
    <property type="entry name" value="Carboxypeptidase regulatory domain-like"/>
    <property type="match status" value="1"/>
</dbReference>
<dbReference type="SUPFAM" id="SSF56935">
    <property type="entry name" value="Porins"/>
    <property type="match status" value="1"/>
</dbReference>